<dbReference type="SUPFAM" id="SSF46934">
    <property type="entry name" value="UBA-like"/>
    <property type="match status" value="1"/>
</dbReference>
<evidence type="ECO:0000256" key="1">
    <source>
        <dbReference type="SAM" id="MobiDB-lite"/>
    </source>
</evidence>
<dbReference type="Gene3D" id="1.10.8.10">
    <property type="entry name" value="DNA helicase RuvA subunit, C-terminal domain"/>
    <property type="match status" value="1"/>
</dbReference>
<dbReference type="InterPro" id="IPR015940">
    <property type="entry name" value="UBA"/>
</dbReference>
<protein>
    <recommendedName>
        <fullName evidence="2">UBA domain-containing protein</fullName>
    </recommendedName>
</protein>
<evidence type="ECO:0000313" key="3">
    <source>
        <dbReference type="EMBL" id="KOO26625.1"/>
    </source>
</evidence>
<organism evidence="3 4">
    <name type="scientific">Chrysochromulina tobinii</name>
    <dbReference type="NCBI Taxonomy" id="1460289"/>
    <lineage>
        <taxon>Eukaryota</taxon>
        <taxon>Haptista</taxon>
        <taxon>Haptophyta</taxon>
        <taxon>Prymnesiophyceae</taxon>
        <taxon>Prymnesiales</taxon>
        <taxon>Chrysochromulinaceae</taxon>
        <taxon>Chrysochromulina</taxon>
    </lineage>
</organism>
<evidence type="ECO:0000313" key="4">
    <source>
        <dbReference type="Proteomes" id="UP000037460"/>
    </source>
</evidence>
<keyword evidence="4" id="KW-1185">Reference proteome</keyword>
<dbReference type="AlphaFoldDB" id="A0A0M0JJG4"/>
<dbReference type="SMART" id="SM00165">
    <property type="entry name" value="UBA"/>
    <property type="match status" value="1"/>
</dbReference>
<reference evidence="4" key="1">
    <citation type="journal article" date="2015" name="PLoS Genet.">
        <title>Genome Sequence and Transcriptome Analyses of Chrysochromulina tobin: Metabolic Tools for Enhanced Algal Fitness in the Prominent Order Prymnesiales (Haptophyceae).</title>
        <authorList>
            <person name="Hovde B.T."/>
            <person name="Deodato C.R."/>
            <person name="Hunsperger H.M."/>
            <person name="Ryken S.A."/>
            <person name="Yost W."/>
            <person name="Jha R.K."/>
            <person name="Patterson J."/>
            <person name="Monnat R.J. Jr."/>
            <person name="Barlow S.B."/>
            <person name="Starkenburg S.R."/>
            <person name="Cattolico R.A."/>
        </authorList>
    </citation>
    <scope>NUCLEOTIDE SEQUENCE</scope>
    <source>
        <strain evidence="4">CCMP291</strain>
    </source>
</reference>
<dbReference type="CDD" id="cd14270">
    <property type="entry name" value="UBA"/>
    <property type="match status" value="1"/>
</dbReference>
<dbReference type="Proteomes" id="UP000037460">
    <property type="component" value="Unassembled WGS sequence"/>
</dbReference>
<dbReference type="EMBL" id="JWZX01002826">
    <property type="protein sequence ID" value="KOO26625.1"/>
    <property type="molecule type" value="Genomic_DNA"/>
</dbReference>
<accession>A0A0M0JJG4</accession>
<dbReference type="PROSITE" id="PS50030">
    <property type="entry name" value="UBA"/>
    <property type="match status" value="1"/>
</dbReference>
<sequence length="389" mass="41564">MASATGLTEDEALALALDLSAAEARARNEAPLPLAQEGPNAGEFRPRSEAHPPLSHHFAQQVPAMGGIISRGALDQFHDFWSAAIGKHQTAGSICGYLTAANCELLSEALENMESSTVSPDDDDVLIEKLMSAVRDPEAVLTRVDAAMRAVRQRREAYIAANVASFSGGSGREASNYCRSWVANYELSALLSEYASSASADSRRRLLFVRMNQFPMLDVATHEERSRILEEEARFGGRITAPGVVVYAAGDAYFCVERFGPSGRQLQSPAEWIADERAQVAALATAGRVQVTWAFDLLFGPLTIGAGGEGRGEGRGEELGAKLRAEWCLPARPADIMTEAGRELSAEVHELMAMGFAQDAARAALNASGSMAAAVEQLLASNEPSPNRP</sequence>
<comment type="caution">
    <text evidence="3">The sequence shown here is derived from an EMBL/GenBank/DDBJ whole genome shotgun (WGS) entry which is preliminary data.</text>
</comment>
<dbReference type="InterPro" id="IPR009060">
    <property type="entry name" value="UBA-like_sf"/>
</dbReference>
<name>A0A0M0JJG4_9EUKA</name>
<feature type="domain" description="UBA" evidence="2">
    <location>
        <begin position="343"/>
        <end position="381"/>
    </location>
</feature>
<proteinExistence type="predicted"/>
<feature type="region of interest" description="Disordered" evidence="1">
    <location>
        <begin position="29"/>
        <end position="53"/>
    </location>
</feature>
<evidence type="ECO:0000259" key="2">
    <source>
        <dbReference type="PROSITE" id="PS50030"/>
    </source>
</evidence>
<gene>
    <name evidence="3" type="ORF">Ctob_002922</name>
</gene>